<dbReference type="GO" id="GO:0006419">
    <property type="term" value="P:alanyl-tRNA aminoacylation"/>
    <property type="evidence" value="ECO:0007669"/>
    <property type="project" value="InterPro"/>
</dbReference>
<evidence type="ECO:0000256" key="1">
    <source>
        <dbReference type="ARBA" id="ARBA00008226"/>
    </source>
</evidence>
<evidence type="ECO:0000256" key="3">
    <source>
        <dbReference type="ARBA" id="ARBA00022598"/>
    </source>
</evidence>
<evidence type="ECO:0000256" key="2">
    <source>
        <dbReference type="ARBA" id="ARBA00022555"/>
    </source>
</evidence>
<feature type="non-terminal residue" evidence="10">
    <location>
        <position position="1"/>
    </location>
</feature>
<reference evidence="10" key="1">
    <citation type="journal article" date="2015" name="Nature">
        <title>Complex archaea that bridge the gap between prokaryotes and eukaryotes.</title>
        <authorList>
            <person name="Spang A."/>
            <person name="Saw J.H."/>
            <person name="Jorgensen S.L."/>
            <person name="Zaremba-Niedzwiedzka K."/>
            <person name="Martijn J."/>
            <person name="Lind A.E."/>
            <person name="van Eijk R."/>
            <person name="Schleper C."/>
            <person name="Guy L."/>
            <person name="Ettema T.J."/>
        </authorList>
    </citation>
    <scope>NUCLEOTIDE SEQUENCE</scope>
</reference>
<dbReference type="InterPro" id="IPR018164">
    <property type="entry name" value="Ala-tRNA-synth_IIc_N"/>
</dbReference>
<dbReference type="GO" id="GO:0005829">
    <property type="term" value="C:cytosol"/>
    <property type="evidence" value="ECO:0007669"/>
    <property type="project" value="TreeGrafter"/>
</dbReference>
<keyword evidence="3" id="KW-0436">Ligase</keyword>
<proteinExistence type="inferred from homology"/>
<gene>
    <name evidence="10" type="ORF">LCGC14_3054550</name>
</gene>
<evidence type="ECO:0000256" key="7">
    <source>
        <dbReference type="ARBA" id="ARBA00022917"/>
    </source>
</evidence>
<keyword evidence="7" id="KW-0648">Protein biosynthesis</keyword>
<dbReference type="InterPro" id="IPR050058">
    <property type="entry name" value="Ala-tRNA_ligase"/>
</dbReference>
<sequence length="264" mass="29640">YVLRRIMRRAMRHAHLLGAKDPLMHRMVGSLTGEMGNAFPELIRAKPLIEETLLREETNFRQTLANGLKLLDAEIADMGEGDILPGETAFKLYDTFGFPYDLTEDALRAQSLGVDREGFDKAMAEQKAAARAAWKGSGDQASDAVWFDISEREGSTTGRVVAALLKVAQDQGTDHISSAQITSVMSEDFKMEMKPGSVGKQLKSLHFETSNHRVLGQGRARYIKWDSRLVRKVMRRYVPIEDRKDFDDLFKNGEDEANGVDMEV</sequence>
<dbReference type="GO" id="GO:0002161">
    <property type="term" value="F:aminoacyl-tRNA deacylase activity"/>
    <property type="evidence" value="ECO:0007669"/>
    <property type="project" value="TreeGrafter"/>
</dbReference>
<keyword evidence="4" id="KW-0547">Nucleotide-binding</keyword>
<dbReference type="GO" id="GO:0045892">
    <property type="term" value="P:negative regulation of DNA-templated transcription"/>
    <property type="evidence" value="ECO:0007669"/>
    <property type="project" value="TreeGrafter"/>
</dbReference>
<keyword evidence="6" id="KW-0694">RNA-binding</keyword>
<keyword evidence="2" id="KW-0820">tRNA-binding</keyword>
<dbReference type="InterPro" id="IPR018165">
    <property type="entry name" value="Ala-tRNA-synth_IIc_core"/>
</dbReference>
<keyword evidence="5" id="KW-0067">ATP-binding</keyword>
<feature type="domain" description="Alanyl-transfer RNA synthetases family profile" evidence="9">
    <location>
        <begin position="1"/>
        <end position="162"/>
    </location>
</feature>
<dbReference type="InterPro" id="IPR018162">
    <property type="entry name" value="Ala-tRNA-ligase_IIc_anticod-bd"/>
</dbReference>
<evidence type="ECO:0000256" key="5">
    <source>
        <dbReference type="ARBA" id="ARBA00022840"/>
    </source>
</evidence>
<evidence type="ECO:0000256" key="8">
    <source>
        <dbReference type="ARBA" id="ARBA00023146"/>
    </source>
</evidence>
<evidence type="ECO:0000256" key="4">
    <source>
        <dbReference type="ARBA" id="ARBA00022741"/>
    </source>
</evidence>
<keyword evidence="8" id="KW-0030">Aminoacyl-tRNA synthetase</keyword>
<accession>A0A0F8X903</accession>
<dbReference type="PANTHER" id="PTHR11777:SF9">
    <property type="entry name" value="ALANINE--TRNA LIGASE, CYTOPLASMIC"/>
    <property type="match status" value="1"/>
</dbReference>
<dbReference type="GO" id="GO:0000049">
    <property type="term" value="F:tRNA binding"/>
    <property type="evidence" value="ECO:0007669"/>
    <property type="project" value="UniProtKB-KW"/>
</dbReference>
<dbReference type="EMBL" id="LAZR01064483">
    <property type="protein sequence ID" value="KKK57430.1"/>
    <property type="molecule type" value="Genomic_DNA"/>
</dbReference>
<dbReference type="SUPFAM" id="SSF101353">
    <property type="entry name" value="Putative anticodon-binding domain of alanyl-tRNA synthetase (AlaRS)"/>
    <property type="match status" value="1"/>
</dbReference>
<dbReference type="Pfam" id="PF01411">
    <property type="entry name" value="tRNA-synt_2c"/>
    <property type="match status" value="1"/>
</dbReference>
<organism evidence="10">
    <name type="scientific">marine sediment metagenome</name>
    <dbReference type="NCBI Taxonomy" id="412755"/>
    <lineage>
        <taxon>unclassified sequences</taxon>
        <taxon>metagenomes</taxon>
        <taxon>ecological metagenomes</taxon>
    </lineage>
</organism>
<evidence type="ECO:0000313" key="10">
    <source>
        <dbReference type="EMBL" id="KKK57430.1"/>
    </source>
</evidence>
<dbReference type="PROSITE" id="PS50860">
    <property type="entry name" value="AA_TRNA_LIGASE_II_ALA"/>
    <property type="match status" value="1"/>
</dbReference>
<comment type="similarity">
    <text evidence="1">Belongs to the class-II aminoacyl-tRNA synthetase family.</text>
</comment>
<evidence type="ECO:0000256" key="6">
    <source>
        <dbReference type="ARBA" id="ARBA00022884"/>
    </source>
</evidence>
<comment type="caution">
    <text evidence="10">The sequence shown here is derived from an EMBL/GenBank/DDBJ whole genome shotgun (WGS) entry which is preliminary data.</text>
</comment>
<name>A0A0F8X903_9ZZZZ</name>
<dbReference type="GO" id="GO:0004813">
    <property type="term" value="F:alanine-tRNA ligase activity"/>
    <property type="evidence" value="ECO:0007669"/>
    <property type="project" value="InterPro"/>
</dbReference>
<protein>
    <recommendedName>
        <fullName evidence="9">Alanyl-transfer RNA synthetases family profile domain-containing protein</fullName>
    </recommendedName>
</protein>
<dbReference type="GO" id="GO:0005524">
    <property type="term" value="F:ATP binding"/>
    <property type="evidence" value="ECO:0007669"/>
    <property type="project" value="UniProtKB-KW"/>
</dbReference>
<evidence type="ECO:0000259" key="9">
    <source>
        <dbReference type="PROSITE" id="PS50860"/>
    </source>
</evidence>
<dbReference type="PANTHER" id="PTHR11777">
    <property type="entry name" value="ALANYL-TRNA SYNTHETASE"/>
    <property type="match status" value="1"/>
</dbReference>
<dbReference type="AlphaFoldDB" id="A0A0F8X903"/>